<dbReference type="PANTHER" id="PTHR32158:SF21">
    <property type="match status" value="1"/>
</dbReference>
<dbReference type="InterPro" id="IPR039448">
    <property type="entry name" value="Beta_helix"/>
</dbReference>
<keyword evidence="1" id="KW-1133">Transmembrane helix</keyword>
<feature type="signal peptide" evidence="2">
    <location>
        <begin position="1"/>
        <end position="17"/>
    </location>
</feature>
<dbReference type="SMART" id="SM00710">
    <property type="entry name" value="PbH1"/>
    <property type="match status" value="9"/>
</dbReference>
<proteinExistence type="predicted"/>
<keyword evidence="1" id="KW-0812">Transmembrane</keyword>
<dbReference type="AlphaFoldDB" id="A0A9X0CP59"/>
<feature type="transmembrane region" description="Helical" evidence="1">
    <location>
        <begin position="839"/>
        <end position="859"/>
    </location>
</feature>
<comment type="caution">
    <text evidence="4">The sequence shown here is derived from an EMBL/GenBank/DDBJ whole genome shotgun (WGS) entry which is preliminary data.</text>
</comment>
<dbReference type="InterPro" id="IPR012334">
    <property type="entry name" value="Pectin_lyas_fold"/>
</dbReference>
<reference evidence="4" key="1">
    <citation type="submission" date="2023-01" db="EMBL/GenBank/DDBJ databases">
        <title>Genome assembly of the deep-sea coral Lophelia pertusa.</title>
        <authorList>
            <person name="Herrera S."/>
            <person name="Cordes E."/>
        </authorList>
    </citation>
    <scope>NUCLEOTIDE SEQUENCE</scope>
    <source>
        <strain evidence="4">USNM1676648</strain>
        <tissue evidence="4">Polyp</tissue>
    </source>
</reference>
<gene>
    <name evidence="4" type="ORF">OS493_033602</name>
</gene>
<name>A0A9X0CP59_9CNID</name>
<dbReference type="OrthoDB" id="5989148at2759"/>
<dbReference type="Gene3D" id="2.160.20.10">
    <property type="entry name" value="Single-stranded right-handed beta-helix, Pectin lyase-like"/>
    <property type="match status" value="1"/>
</dbReference>
<organism evidence="4 5">
    <name type="scientific">Desmophyllum pertusum</name>
    <dbReference type="NCBI Taxonomy" id="174260"/>
    <lineage>
        <taxon>Eukaryota</taxon>
        <taxon>Metazoa</taxon>
        <taxon>Cnidaria</taxon>
        <taxon>Anthozoa</taxon>
        <taxon>Hexacorallia</taxon>
        <taxon>Scleractinia</taxon>
        <taxon>Caryophylliina</taxon>
        <taxon>Caryophylliidae</taxon>
        <taxon>Desmophyllum</taxon>
    </lineage>
</organism>
<evidence type="ECO:0000256" key="2">
    <source>
        <dbReference type="SAM" id="SignalP"/>
    </source>
</evidence>
<feature type="domain" description="Right handed beta helix" evidence="3">
    <location>
        <begin position="153"/>
        <end position="339"/>
    </location>
</feature>
<feature type="transmembrane region" description="Helical" evidence="1">
    <location>
        <begin position="977"/>
        <end position="996"/>
    </location>
</feature>
<dbReference type="SUPFAM" id="SSF51126">
    <property type="entry name" value="Pectin lyase-like"/>
    <property type="match status" value="1"/>
</dbReference>
<evidence type="ECO:0000256" key="1">
    <source>
        <dbReference type="SAM" id="Phobius"/>
    </source>
</evidence>
<feature type="transmembrane region" description="Helical" evidence="1">
    <location>
        <begin position="871"/>
        <end position="894"/>
    </location>
</feature>
<keyword evidence="2" id="KW-0732">Signal</keyword>
<dbReference type="Proteomes" id="UP001163046">
    <property type="component" value="Unassembled WGS sequence"/>
</dbReference>
<keyword evidence="1" id="KW-0472">Membrane</keyword>
<dbReference type="GO" id="GO:0005576">
    <property type="term" value="C:extracellular region"/>
    <property type="evidence" value="ECO:0007669"/>
    <property type="project" value="UniProtKB-SubCell"/>
</dbReference>
<feature type="chain" id="PRO_5040721560" description="Right handed beta helix domain-containing protein" evidence="2">
    <location>
        <begin position="18"/>
        <end position="1065"/>
    </location>
</feature>
<dbReference type="InterPro" id="IPR006626">
    <property type="entry name" value="PbH1"/>
</dbReference>
<protein>
    <recommendedName>
        <fullName evidence="3">Right handed beta helix domain-containing protein</fullName>
    </recommendedName>
</protein>
<dbReference type="PANTHER" id="PTHR32158">
    <property type="entry name" value="RING-TYPE DOMAIN-CONTAINING PROTEIN"/>
    <property type="match status" value="1"/>
</dbReference>
<keyword evidence="5" id="KW-1185">Reference proteome</keyword>
<feature type="transmembrane region" description="Helical" evidence="1">
    <location>
        <begin position="921"/>
        <end position="940"/>
    </location>
</feature>
<evidence type="ECO:0000259" key="3">
    <source>
        <dbReference type="Pfam" id="PF13229"/>
    </source>
</evidence>
<accession>A0A9X0CP59</accession>
<dbReference type="EMBL" id="MU826870">
    <property type="protein sequence ID" value="KAJ7370256.1"/>
    <property type="molecule type" value="Genomic_DNA"/>
</dbReference>
<dbReference type="InterPro" id="IPR011050">
    <property type="entry name" value="Pectin_lyase_fold/virulence"/>
</dbReference>
<feature type="transmembrane region" description="Helical" evidence="1">
    <location>
        <begin position="947"/>
        <end position="965"/>
    </location>
</feature>
<evidence type="ECO:0000313" key="4">
    <source>
        <dbReference type="EMBL" id="KAJ7370256.1"/>
    </source>
</evidence>
<sequence length="1065" mass="117969">MCAPYFSSLIIVICILASAPFLLPRAEVTTIVVSQENGAVDNNTCWNEKTVPCRTLDYALNHVTNSTFVLLRSGNYSYNLTEHFNFTNKKEIGLIGDEKTTVTVECSHNGSLSFANSENITLRRVLLRGCGGLHNSTTGDAFTNHSRMPFLSAVFLIHCKDVVVENCWIVQSPGIGLNMYDVGGDVQIVHSWFESNQPIGNPTSTNVAAAGGGVYIEFTYKGEAFQSDLYSTAFAEFDNNSRYTIYNCTFRDNRAPDQNFSTMIDNPHGDDHIPFGRGGGLSIFVKGVAKHNLIQITRCHFEDNHALWGGGLFIEFQDEVENNTLEVKHCTFTNNSAHYAGGAIRSGTCAGGDSHQFLVNQMKYEDCMFTSNSAVLGGGVSHHGTGSFVKVIDSNSLNIQFIRCQWRTNTATMGSAIGLAAQPSINGVQDLTAKGPRLIHRIALEDCNVTNNPIVLTEDKQVIGQGAIYSYSLPVIFKGVVNVEYNNNTAMVIENTAIHVFDTVTFRNNTGGQGGALGLYGTSVIMLMPQTTGRSYLCEGSGPPVVSLQTTELNTRPCFIAYNNSFSLEKVTEWQTKIVFKGNRALSSGGGNSVYASTLQGCRQEGQHRINNKSLEWHNVIQYLDSNKSPGEQISTDPVSITLNESEWEVSPSQVFNATVELIDEKNSYVLGVVNITITNSDHVTLGTASDLFLIQGDTPKINNLHLLGKEHSRFKVHASTVAGRVVQKRSKAVHLKGCYPGFVQHDNTKTCSCMEGHDAGISNCSADSKHVFLKRGYWGGTIDEEKRRNSIITLLLQEGQYLDKFISFVIGAANWRVKGVGTCLYNGMTNLQKLGVNYILPSYVLLLLIILSKLARYCPACYINRNVSRAFCTLLVLCYTNITMISCNIVHYVPIQGRWVLYADGNIDFKCYKNEYRWFAAYYFICRIYILFIALFVPFGPLKRSILEVSSVIIVVTCLYLQPYKRDSTNNEDYNWLNTLDAVLLTNLCFVAIFSSSIIREASLSVQNGLERTVNVLAYVPLAYLFCLICYHGWKYFCPVNLDYEQVEPEAGSTSESVRPAQPI</sequence>
<dbReference type="Pfam" id="PF13229">
    <property type="entry name" value="Beta_helix"/>
    <property type="match status" value="1"/>
</dbReference>
<feature type="transmembrane region" description="Helical" evidence="1">
    <location>
        <begin position="1017"/>
        <end position="1035"/>
    </location>
</feature>
<evidence type="ECO:0000313" key="5">
    <source>
        <dbReference type="Proteomes" id="UP001163046"/>
    </source>
</evidence>